<evidence type="ECO:0000313" key="1">
    <source>
        <dbReference type="EMBL" id="UWQ56077.1"/>
    </source>
</evidence>
<dbReference type="RefSeq" id="WP_259972849.1">
    <property type="nucleotide sequence ID" value="NZ_CP081073.1"/>
</dbReference>
<name>A0A9Q9M2X4_LEICA</name>
<dbReference type="KEGG" id="lcae:K3721_19700"/>
<keyword evidence="1" id="KW-0614">Plasmid</keyword>
<sequence>MTSPARQLPGAEPATDALHQALRQLAQPVQALTARAQRAAAGQEPLLDALLREIGETVLPREITLCIGQTPAAVLTAAHRRLAGLSLGGTAEAGDAPEDPAAAARLFAARLNRLEAAAAGTGVTFRRRPCAAPQGAGSCTAAQLQEALAAAGRSPLSSFRSAAAPQALAWLHCGPGGQAPDTGGPEPLLNQLQAVRSTFAASAARPGSARMPARKPDCLLLPVSPDVRILAASHEEELLLLALPPAAVPGLIETWNSLFS</sequence>
<dbReference type="EMBL" id="CP081073">
    <property type="protein sequence ID" value="UWQ56077.1"/>
    <property type="molecule type" value="Genomic_DNA"/>
</dbReference>
<dbReference type="Proteomes" id="UP001058713">
    <property type="component" value="Plasmid unnamed3"/>
</dbReference>
<dbReference type="AlphaFoldDB" id="A0A9Q9M2X4"/>
<reference evidence="1" key="1">
    <citation type="submission" date="2021-08" db="EMBL/GenBank/DDBJ databases">
        <authorList>
            <person name="Nwanade C."/>
            <person name="Wang M."/>
            <person name="Masoudi A."/>
            <person name="Yu Z."/>
            <person name="Liu J."/>
        </authorList>
    </citation>
    <scope>NUCLEOTIDE SEQUENCE</scope>
    <source>
        <strain evidence="1">S122</strain>
        <plasmid evidence="1">unnamed3</plasmid>
    </source>
</reference>
<proteinExistence type="predicted"/>
<protein>
    <submittedName>
        <fullName evidence="1">Uncharacterized protein</fullName>
    </submittedName>
</protein>
<accession>A0A9Q9M2X4</accession>
<evidence type="ECO:0000313" key="2">
    <source>
        <dbReference type="Proteomes" id="UP001058713"/>
    </source>
</evidence>
<gene>
    <name evidence="1" type="ORF">K3721_19700</name>
</gene>
<geneLocation type="plasmid" evidence="1 2">
    <name>unnamed3</name>
</geneLocation>
<organism evidence="1 2">
    <name type="scientific">Leisingera caerulea</name>
    <name type="common">Phaeobacter caeruleus</name>
    <dbReference type="NCBI Taxonomy" id="506591"/>
    <lineage>
        <taxon>Bacteria</taxon>
        <taxon>Pseudomonadati</taxon>
        <taxon>Pseudomonadota</taxon>
        <taxon>Alphaproteobacteria</taxon>
        <taxon>Rhodobacterales</taxon>
        <taxon>Roseobacteraceae</taxon>
        <taxon>Leisingera</taxon>
    </lineage>
</organism>